<evidence type="ECO:0000256" key="1">
    <source>
        <dbReference type="ARBA" id="ARBA00006529"/>
    </source>
</evidence>
<feature type="region of interest" description="Disordered" evidence="14">
    <location>
        <begin position="941"/>
        <end position="1025"/>
    </location>
</feature>
<dbReference type="FunFam" id="1.10.10.10:FF:000322">
    <property type="entry name" value="Probable disease resistance protein At1g63360"/>
    <property type="match status" value="1"/>
</dbReference>
<evidence type="ECO:0000313" key="16">
    <source>
        <dbReference type="EMBL" id="TVU23467.1"/>
    </source>
</evidence>
<comment type="similarity">
    <text evidence="1">Belongs to the protein kinase superfamily. STE Ser/Thr protein kinase family. MAP kinase kinase kinase subfamily.</text>
</comment>
<keyword evidence="17" id="KW-1185">Reference proteome</keyword>
<dbReference type="InterPro" id="IPR058922">
    <property type="entry name" value="WHD_DRP"/>
</dbReference>
<evidence type="ECO:0000256" key="4">
    <source>
        <dbReference type="ARBA" id="ARBA00022679"/>
    </source>
</evidence>
<dbReference type="Pfam" id="PF00931">
    <property type="entry name" value="NB-ARC"/>
    <property type="match status" value="1"/>
</dbReference>
<dbReference type="GO" id="GO:0005737">
    <property type="term" value="C:cytoplasm"/>
    <property type="evidence" value="ECO:0007669"/>
    <property type="project" value="TreeGrafter"/>
</dbReference>
<evidence type="ECO:0000256" key="11">
    <source>
        <dbReference type="ARBA" id="ARBA00022989"/>
    </source>
</evidence>
<dbReference type="Proteomes" id="UP000324897">
    <property type="component" value="Chromosome 2"/>
</dbReference>
<evidence type="ECO:0000259" key="15">
    <source>
        <dbReference type="PROSITE" id="PS50011"/>
    </source>
</evidence>
<dbReference type="Gene3D" id="3.40.50.300">
    <property type="entry name" value="P-loop containing nucleotide triphosphate hydrolases"/>
    <property type="match status" value="1"/>
</dbReference>
<keyword evidence="5" id="KW-0812">Transmembrane</keyword>
<feature type="compositionally biased region" description="Low complexity" evidence="14">
    <location>
        <begin position="966"/>
        <end position="980"/>
    </location>
</feature>
<dbReference type="EMBL" id="RWGY01000013">
    <property type="protein sequence ID" value="TVU23467.1"/>
    <property type="molecule type" value="Genomic_DNA"/>
</dbReference>
<evidence type="ECO:0000256" key="14">
    <source>
        <dbReference type="SAM" id="MobiDB-lite"/>
    </source>
</evidence>
<dbReference type="Gene3D" id="3.80.10.10">
    <property type="entry name" value="Ribonuclease Inhibitor"/>
    <property type="match status" value="1"/>
</dbReference>
<dbReference type="PROSITE" id="PS50011">
    <property type="entry name" value="PROTEIN_KINASE_DOM"/>
    <property type="match status" value="1"/>
</dbReference>
<dbReference type="Pfam" id="PF23598">
    <property type="entry name" value="LRR_14"/>
    <property type="match status" value="1"/>
</dbReference>
<dbReference type="InterPro" id="IPR027417">
    <property type="entry name" value="P-loop_NTPase"/>
</dbReference>
<dbReference type="InterPro" id="IPR050538">
    <property type="entry name" value="MAP_kinase_kinase_kinase"/>
</dbReference>
<evidence type="ECO:0000256" key="3">
    <source>
        <dbReference type="ARBA" id="ARBA00022614"/>
    </source>
</evidence>
<keyword evidence="12" id="KW-0175">Coiled coil</keyword>
<sequence length="1359" mass="153557">MEAPVSVSLGVIRSIPAKLERLLSPEDGHGLRLRKGEKNKIRRLKAHLQELIDKYLMEPSEGELPASTVRCWVKEVRELSYDIDDFLDELIHGLHADGVSKNFRGKITSLREGLSRSRWVAGETSRFMTRLEEAIQRHKRYNLDKHQIGRSVRTNWDEYPIPPLYGVEAARLVGIDRSMEKLSEWLTGDGERALTVVSIVGFGGIGKTTLATELYRKLGRQFECRAFARSSHKPDIRMLLTSILFQVRGHQVPDDLELCNLTDTIRAHLRHKKYIIIIDDLWDSSTWDIVHRAFPDDKCYSRVLTTTEFDMVAQRCCSDTSNYIFKMEPLNDKESTELFFSRFVGNQSENFEEFNQVSSKIIRKCGGFPLATIVAANILARQQDRIEFCKYINRSLSSNLRTHPTMEGMKEVLGLCYNNLSNRLKSCMLYLSVYKEGHIIWKDDLVKQWITEGFISTKEGIHMEEIARSYFDELVNVGMIQPVDISYNDEVLSCTVHCMVLNLIRYKSVEDNFITPIDYSQTNTRLADKVRRLSLHFGDVDDAEPPVNLRLSQVRSLAFFGLFKSLPSTGEFRLLRVLILHLWGDQDNLSLDLTTVCKSFRLRYLEIICNGTLNLQSKMQGLQYLETLKIDSRLSEVPPDIVNLRGLLHLSLHGDTNLPNDIGRMESLQALGCFDLSSNSIDNVLNLGELTNLQDLRLTCSKVHSDNLEKKFQCLGSILSKLRDLKSLTILRAGHSIENTLDYSAFSDNIFFDGLSCVSSPPPLLHKLDLLPPICIFSILPEWIGKLHLLGILKIQVMGLSNKDIDILDRLPVLSVLILYIRTAPAERIVFNKEIFPVLKYFKFICSALCVSFVKGAMPNVRKLKLGFNTNTMVQYSPIDAGFEHLTGLKEISANIGHAGANDSYRMAAQSALEAAFVPHRVNIHWMDWIFYGEEKERSEAAQKETHETIQNLCPIPDDITKGGSDDLLGSSPPSSLENLEGSEERSPISSSLRRPVLRSENIGAPASAARPMLPPENPSVSRSERNANFQPIPLSTASAKPKQTNFGHQLVPKIEMPSTADQWIQGKLIASGSFGCVYEATNRHTGALCAMKVFNKLPYDVQFTESIKKLEQEINFLSQFKHENIAQYCGSKIIEDTLYIYVEHVHPGSVYKYARENYGSLTESVIRSFMCHILKGLAFLHSKKIMHGDIKCSNLLVDVNGVVKLTDFGIAKPLTTGDSNLWLRRGPYWIAPEVVRAILDKNVGYDVAADIWSIGCTMIEMFTGKPPWSDLEGPAAMFKVLRTEPPIPDNLSPEGRDFLICCLKRNPAERPTASKLLEHPFIRNSFAETKSPDTSKSDARDEIDSKNELCLRGIHVNV</sequence>
<evidence type="ECO:0000256" key="9">
    <source>
        <dbReference type="ARBA" id="ARBA00022821"/>
    </source>
</evidence>
<evidence type="ECO:0000313" key="17">
    <source>
        <dbReference type="Proteomes" id="UP000324897"/>
    </source>
</evidence>
<keyword evidence="3" id="KW-0433">Leucine-rich repeat</keyword>
<dbReference type="GO" id="GO:0002758">
    <property type="term" value="P:innate immune response-activating signaling pathway"/>
    <property type="evidence" value="ECO:0007669"/>
    <property type="project" value="UniProtKB-ARBA"/>
</dbReference>
<dbReference type="GO" id="GO:0042742">
    <property type="term" value="P:defense response to bacterium"/>
    <property type="evidence" value="ECO:0007669"/>
    <property type="project" value="UniProtKB-ARBA"/>
</dbReference>
<keyword evidence="6" id="KW-0677">Repeat</keyword>
<dbReference type="PROSITE" id="PS00108">
    <property type="entry name" value="PROTEIN_KINASE_ST"/>
    <property type="match status" value="1"/>
</dbReference>
<keyword evidence="10" id="KW-0067">ATP-binding</keyword>
<dbReference type="PRINTS" id="PR00364">
    <property type="entry name" value="DISEASERSIST"/>
</dbReference>
<keyword evidence="11" id="KW-1133">Transmembrane helix</keyword>
<dbReference type="InterPro" id="IPR041118">
    <property type="entry name" value="Rx_N"/>
</dbReference>
<dbReference type="Gene3D" id="1.10.10.10">
    <property type="entry name" value="Winged helix-like DNA-binding domain superfamily/Winged helix DNA-binding domain"/>
    <property type="match status" value="1"/>
</dbReference>
<evidence type="ECO:0000256" key="8">
    <source>
        <dbReference type="ARBA" id="ARBA00022777"/>
    </source>
</evidence>
<comment type="similarity">
    <text evidence="2">Belongs to the disease resistance NB-LRR family.</text>
</comment>
<keyword evidence="8" id="KW-0418">Kinase</keyword>
<dbReference type="InterPro" id="IPR032675">
    <property type="entry name" value="LRR_dom_sf"/>
</dbReference>
<dbReference type="GO" id="GO:0009626">
    <property type="term" value="P:plant-type hypersensitive response"/>
    <property type="evidence" value="ECO:0007669"/>
    <property type="project" value="UniProtKB-ARBA"/>
</dbReference>
<evidence type="ECO:0000256" key="6">
    <source>
        <dbReference type="ARBA" id="ARBA00022737"/>
    </source>
</evidence>
<accession>A0A5J9UJM4</accession>
<keyword evidence="7" id="KW-0547">Nucleotide-binding</keyword>
<keyword evidence="13" id="KW-0472">Membrane</keyword>
<dbReference type="OrthoDB" id="636908at2759"/>
<dbReference type="GO" id="GO:0043531">
    <property type="term" value="F:ADP binding"/>
    <property type="evidence" value="ECO:0007669"/>
    <property type="project" value="InterPro"/>
</dbReference>
<evidence type="ECO:0000256" key="13">
    <source>
        <dbReference type="ARBA" id="ARBA00023136"/>
    </source>
</evidence>
<keyword evidence="4" id="KW-0808">Transferase</keyword>
<protein>
    <recommendedName>
        <fullName evidence="15">Protein kinase domain-containing protein</fullName>
    </recommendedName>
</protein>
<name>A0A5J9UJM4_9POAL</name>
<gene>
    <name evidence="16" type="ORF">EJB05_25836</name>
</gene>
<dbReference type="InterPro" id="IPR002182">
    <property type="entry name" value="NB-ARC"/>
</dbReference>
<dbReference type="Gene3D" id="1.10.510.10">
    <property type="entry name" value="Transferase(Phosphotransferase) domain 1"/>
    <property type="match status" value="1"/>
</dbReference>
<feature type="domain" description="Protein kinase" evidence="15">
    <location>
        <begin position="1064"/>
        <end position="1323"/>
    </location>
</feature>
<organism evidence="16 17">
    <name type="scientific">Eragrostis curvula</name>
    <name type="common">weeping love grass</name>
    <dbReference type="NCBI Taxonomy" id="38414"/>
    <lineage>
        <taxon>Eukaryota</taxon>
        <taxon>Viridiplantae</taxon>
        <taxon>Streptophyta</taxon>
        <taxon>Embryophyta</taxon>
        <taxon>Tracheophyta</taxon>
        <taxon>Spermatophyta</taxon>
        <taxon>Magnoliopsida</taxon>
        <taxon>Liliopsida</taxon>
        <taxon>Poales</taxon>
        <taxon>Poaceae</taxon>
        <taxon>PACMAD clade</taxon>
        <taxon>Chloridoideae</taxon>
        <taxon>Eragrostideae</taxon>
        <taxon>Eragrostidinae</taxon>
        <taxon>Eragrostis</taxon>
    </lineage>
</organism>
<keyword evidence="9" id="KW-0611">Plant defense</keyword>
<evidence type="ECO:0000256" key="2">
    <source>
        <dbReference type="ARBA" id="ARBA00008894"/>
    </source>
</evidence>
<dbReference type="InterPro" id="IPR000719">
    <property type="entry name" value="Prot_kinase_dom"/>
</dbReference>
<dbReference type="InterPro" id="IPR011009">
    <property type="entry name" value="Kinase-like_dom_sf"/>
</dbReference>
<feature type="non-terminal residue" evidence="16">
    <location>
        <position position="1"/>
    </location>
</feature>
<evidence type="ECO:0000256" key="10">
    <source>
        <dbReference type="ARBA" id="ARBA00022840"/>
    </source>
</evidence>
<dbReference type="GO" id="GO:0004709">
    <property type="term" value="F:MAP kinase kinase kinase activity"/>
    <property type="evidence" value="ECO:0007669"/>
    <property type="project" value="TreeGrafter"/>
</dbReference>
<dbReference type="SUPFAM" id="SSF52058">
    <property type="entry name" value="L domain-like"/>
    <property type="match status" value="1"/>
</dbReference>
<reference evidence="16 17" key="1">
    <citation type="journal article" date="2019" name="Sci. Rep.">
        <title>A high-quality genome of Eragrostis curvula grass provides insights into Poaceae evolution and supports new strategies to enhance forage quality.</title>
        <authorList>
            <person name="Carballo J."/>
            <person name="Santos B.A.C.M."/>
            <person name="Zappacosta D."/>
            <person name="Garbus I."/>
            <person name="Selva J.P."/>
            <person name="Gallo C.A."/>
            <person name="Diaz A."/>
            <person name="Albertini E."/>
            <person name="Caccamo M."/>
            <person name="Echenique V."/>
        </authorList>
    </citation>
    <scope>NUCLEOTIDE SEQUENCE [LARGE SCALE GENOMIC DNA]</scope>
    <source>
        <strain evidence="17">cv. Victoria</strain>
        <tissue evidence="16">Leaf</tissue>
    </source>
</reference>
<dbReference type="GO" id="GO:0005524">
    <property type="term" value="F:ATP binding"/>
    <property type="evidence" value="ECO:0007669"/>
    <property type="project" value="UniProtKB-KW"/>
</dbReference>
<dbReference type="Pfam" id="PF18052">
    <property type="entry name" value="Rx_N"/>
    <property type="match status" value="1"/>
</dbReference>
<comment type="caution">
    <text evidence="16">The sequence shown here is derived from an EMBL/GenBank/DDBJ whole genome shotgun (WGS) entry which is preliminary data.</text>
</comment>
<dbReference type="Pfam" id="PF23559">
    <property type="entry name" value="WHD_DRP"/>
    <property type="match status" value="1"/>
</dbReference>
<dbReference type="PANTHER" id="PTHR48016:SF5">
    <property type="entry name" value="MITOGEN-ACTIVATED PROTEIN KINASE KINASE KINASE 5"/>
    <property type="match status" value="1"/>
</dbReference>
<dbReference type="Gene3D" id="1.20.5.4130">
    <property type="match status" value="1"/>
</dbReference>
<dbReference type="SUPFAM" id="SSF52540">
    <property type="entry name" value="P-loop containing nucleoside triphosphate hydrolases"/>
    <property type="match status" value="1"/>
</dbReference>
<dbReference type="InterPro" id="IPR036388">
    <property type="entry name" value="WH-like_DNA-bd_sf"/>
</dbReference>
<dbReference type="InterPro" id="IPR008271">
    <property type="entry name" value="Ser/Thr_kinase_AS"/>
</dbReference>
<dbReference type="PANTHER" id="PTHR48016">
    <property type="entry name" value="MAP KINASE KINASE KINASE SSK2-RELATED-RELATED"/>
    <property type="match status" value="1"/>
</dbReference>
<evidence type="ECO:0000256" key="7">
    <source>
        <dbReference type="ARBA" id="ARBA00022741"/>
    </source>
</evidence>
<evidence type="ECO:0000256" key="5">
    <source>
        <dbReference type="ARBA" id="ARBA00022692"/>
    </source>
</evidence>
<proteinExistence type="inferred from homology"/>
<dbReference type="SMART" id="SM00220">
    <property type="entry name" value="S_TKc"/>
    <property type="match status" value="1"/>
</dbReference>
<evidence type="ECO:0000256" key="12">
    <source>
        <dbReference type="ARBA" id="ARBA00023054"/>
    </source>
</evidence>
<dbReference type="Pfam" id="PF00069">
    <property type="entry name" value="Pkinase"/>
    <property type="match status" value="1"/>
</dbReference>
<dbReference type="Gramene" id="TVU23467">
    <property type="protein sequence ID" value="TVU23467"/>
    <property type="gene ID" value="EJB05_25836"/>
</dbReference>
<dbReference type="SUPFAM" id="SSF56112">
    <property type="entry name" value="Protein kinase-like (PK-like)"/>
    <property type="match status" value="1"/>
</dbReference>
<dbReference type="InterPro" id="IPR055414">
    <property type="entry name" value="LRR_R13L4/SHOC2-like"/>
</dbReference>